<reference evidence="9 10" key="1">
    <citation type="journal article" date="2016" name="Front. Microbiol.">
        <title>Comparative Genomics Analysis of Streptomyces Species Reveals Their Adaptation to the Marine Environment and Their Diversity at the Genomic Level.</title>
        <authorList>
            <person name="Tian X."/>
            <person name="Zhang Z."/>
            <person name="Yang T."/>
            <person name="Chen M."/>
            <person name="Li J."/>
            <person name="Chen F."/>
            <person name="Yang J."/>
            <person name="Li W."/>
            <person name="Zhang B."/>
            <person name="Zhang Z."/>
            <person name="Wu J."/>
            <person name="Zhang C."/>
            <person name="Long L."/>
            <person name="Xiao J."/>
        </authorList>
    </citation>
    <scope>NUCLEOTIDE SEQUENCE [LARGE SCALE GENOMIC DNA]</scope>
    <source>
        <strain evidence="9 10">SCSIO 10390</strain>
    </source>
</reference>
<keyword evidence="2" id="KW-0964">Secreted</keyword>
<dbReference type="STRING" id="933944.AN215_14825"/>
<gene>
    <name evidence="9" type="ORF">AN215_14825</name>
</gene>
<evidence type="ECO:0000313" key="9">
    <source>
        <dbReference type="EMBL" id="OEU89023.1"/>
    </source>
</evidence>
<evidence type="ECO:0000256" key="5">
    <source>
        <dbReference type="SAM" id="MobiDB-lite"/>
    </source>
</evidence>
<feature type="compositionally biased region" description="Basic and acidic residues" evidence="5">
    <location>
        <begin position="49"/>
        <end position="64"/>
    </location>
</feature>
<organism evidence="9 10">
    <name type="scientific">Streptomyces abyssalis</name>
    <dbReference type="NCBI Taxonomy" id="933944"/>
    <lineage>
        <taxon>Bacteria</taxon>
        <taxon>Bacillati</taxon>
        <taxon>Actinomycetota</taxon>
        <taxon>Actinomycetes</taxon>
        <taxon>Kitasatosporales</taxon>
        <taxon>Streptomycetaceae</taxon>
        <taxon>Streptomyces</taxon>
    </lineage>
</organism>
<dbReference type="RefSeq" id="WP_070013459.1">
    <property type="nucleotide sequence ID" value="NZ_LJGS01000044.1"/>
</dbReference>
<feature type="chain" id="PRO_5009195768" description="Gram-positive cocci surface proteins LPxTG domain-containing protein" evidence="7">
    <location>
        <begin position="28"/>
        <end position="141"/>
    </location>
</feature>
<feature type="signal peptide" evidence="7">
    <location>
        <begin position="1"/>
        <end position="27"/>
    </location>
</feature>
<dbReference type="InterPro" id="IPR019931">
    <property type="entry name" value="LPXTG_anchor"/>
</dbReference>
<dbReference type="Proteomes" id="UP000176087">
    <property type="component" value="Unassembled WGS sequence"/>
</dbReference>
<keyword evidence="1" id="KW-0134">Cell wall</keyword>
<feature type="domain" description="Gram-positive cocci surface proteins LPxTG" evidence="8">
    <location>
        <begin position="104"/>
        <end position="141"/>
    </location>
</feature>
<dbReference type="InterPro" id="IPR008613">
    <property type="entry name" value="Excalibur_Ca-bd_domain"/>
</dbReference>
<protein>
    <recommendedName>
        <fullName evidence="8">Gram-positive cocci surface proteins LPxTG domain-containing protein</fullName>
    </recommendedName>
</protein>
<accession>A0A1E7JME6</accession>
<dbReference type="PROSITE" id="PS50847">
    <property type="entry name" value="GRAM_POS_ANCHORING"/>
    <property type="match status" value="1"/>
</dbReference>
<proteinExistence type="predicted"/>
<evidence type="ECO:0000259" key="8">
    <source>
        <dbReference type="PROSITE" id="PS50847"/>
    </source>
</evidence>
<evidence type="ECO:0000256" key="6">
    <source>
        <dbReference type="SAM" id="Phobius"/>
    </source>
</evidence>
<keyword evidence="4" id="KW-0572">Peptidoglycan-anchor</keyword>
<dbReference type="EMBL" id="LJGT01000039">
    <property type="protein sequence ID" value="OEU89023.1"/>
    <property type="molecule type" value="Genomic_DNA"/>
</dbReference>
<keyword evidence="6" id="KW-0472">Membrane</keyword>
<dbReference type="Pfam" id="PF05901">
    <property type="entry name" value="Excalibur"/>
    <property type="match status" value="1"/>
</dbReference>
<evidence type="ECO:0000256" key="7">
    <source>
        <dbReference type="SAM" id="SignalP"/>
    </source>
</evidence>
<feature type="transmembrane region" description="Helical" evidence="6">
    <location>
        <begin position="112"/>
        <end position="133"/>
    </location>
</feature>
<evidence type="ECO:0000256" key="4">
    <source>
        <dbReference type="ARBA" id="ARBA00023088"/>
    </source>
</evidence>
<dbReference type="SMART" id="SM00894">
    <property type="entry name" value="Excalibur"/>
    <property type="match status" value="1"/>
</dbReference>
<evidence type="ECO:0000256" key="1">
    <source>
        <dbReference type="ARBA" id="ARBA00022512"/>
    </source>
</evidence>
<keyword evidence="10" id="KW-1185">Reference proteome</keyword>
<feature type="region of interest" description="Disordered" evidence="5">
    <location>
        <begin position="36"/>
        <end position="111"/>
    </location>
</feature>
<evidence type="ECO:0000256" key="2">
    <source>
        <dbReference type="ARBA" id="ARBA00022525"/>
    </source>
</evidence>
<dbReference type="NCBIfam" id="TIGR01167">
    <property type="entry name" value="LPXTG_anchor"/>
    <property type="match status" value="1"/>
</dbReference>
<keyword evidence="6" id="KW-0812">Transmembrane</keyword>
<dbReference type="OrthoDB" id="4337778at2"/>
<comment type="caution">
    <text evidence="9">The sequence shown here is derived from an EMBL/GenBank/DDBJ whole genome shotgun (WGS) entry which is preliminary data.</text>
</comment>
<dbReference type="NCBIfam" id="NF041528">
    <property type="entry name" value="strep_LAETG"/>
    <property type="match status" value="1"/>
</dbReference>
<sequence length="141" mass="14246">MKIRTSAAVVVTAAALGMALAPATALAHDGEHPFENCPAAYEAGYSDIPKGDEHYGKHLDRDGDGIGCDQPPSDFVPAEDRGEGDSDDEAAAGKPAQQKDGGNLADTGGDSVTPYIAAGGGLVLVAGAGVLAATRRRRVDS</sequence>
<name>A0A1E7JME6_9ACTN</name>
<dbReference type="AlphaFoldDB" id="A0A1E7JME6"/>
<keyword evidence="6" id="KW-1133">Transmembrane helix</keyword>
<evidence type="ECO:0000313" key="10">
    <source>
        <dbReference type="Proteomes" id="UP000176087"/>
    </source>
</evidence>
<keyword evidence="3 7" id="KW-0732">Signal</keyword>
<evidence type="ECO:0000256" key="3">
    <source>
        <dbReference type="ARBA" id="ARBA00022729"/>
    </source>
</evidence>